<dbReference type="GO" id="GO:0005634">
    <property type="term" value="C:nucleus"/>
    <property type="evidence" value="ECO:0007669"/>
    <property type="project" value="TreeGrafter"/>
</dbReference>
<feature type="domain" description="TFIIS central" evidence="10">
    <location>
        <begin position="247"/>
        <end position="362"/>
    </location>
</feature>
<keyword evidence="6" id="KW-0862">Zinc</keyword>
<evidence type="ECO:0000256" key="4">
    <source>
        <dbReference type="ARBA" id="ARBA00022723"/>
    </source>
</evidence>
<dbReference type="Pfam" id="PF00628">
    <property type="entry name" value="PHD"/>
    <property type="match status" value="1"/>
</dbReference>
<dbReference type="PANTHER" id="PTHR11477">
    <property type="entry name" value="TRANSCRIPTION FACTOR S-II ZINC FINGER DOMAIN-CONTAINING PROTEIN"/>
    <property type="match status" value="1"/>
</dbReference>
<protein>
    <recommendedName>
        <fullName evidence="3">Transcription factor BYE1</fullName>
    </recommendedName>
</protein>
<dbReference type="SMART" id="SM00249">
    <property type="entry name" value="PHD"/>
    <property type="match status" value="1"/>
</dbReference>
<evidence type="ECO:0000256" key="1">
    <source>
        <dbReference type="ARBA" id="ARBA00002311"/>
    </source>
</evidence>
<accession>A0A1L7X4H8</accession>
<evidence type="ECO:0000256" key="8">
    <source>
        <dbReference type="SAM" id="MobiDB-lite"/>
    </source>
</evidence>
<dbReference type="Gene3D" id="1.10.472.30">
    <property type="entry name" value="Transcription elongation factor S-II, central domain"/>
    <property type="match status" value="1"/>
</dbReference>
<gene>
    <name evidence="11" type="ORF">PAC_09807</name>
</gene>
<dbReference type="Pfam" id="PF07500">
    <property type="entry name" value="TFIIS_M"/>
    <property type="match status" value="1"/>
</dbReference>
<dbReference type="InterPro" id="IPR019786">
    <property type="entry name" value="Zinc_finger_PHD-type_CS"/>
</dbReference>
<evidence type="ECO:0000259" key="10">
    <source>
        <dbReference type="PROSITE" id="PS51321"/>
    </source>
</evidence>
<evidence type="ECO:0000256" key="5">
    <source>
        <dbReference type="ARBA" id="ARBA00022771"/>
    </source>
</evidence>
<evidence type="ECO:0000256" key="3">
    <source>
        <dbReference type="ARBA" id="ARBA00021616"/>
    </source>
</evidence>
<organism evidence="11 12">
    <name type="scientific">Phialocephala subalpina</name>
    <dbReference type="NCBI Taxonomy" id="576137"/>
    <lineage>
        <taxon>Eukaryota</taxon>
        <taxon>Fungi</taxon>
        <taxon>Dikarya</taxon>
        <taxon>Ascomycota</taxon>
        <taxon>Pezizomycotina</taxon>
        <taxon>Leotiomycetes</taxon>
        <taxon>Helotiales</taxon>
        <taxon>Mollisiaceae</taxon>
        <taxon>Phialocephala</taxon>
        <taxon>Phialocephala fortinii species complex</taxon>
    </lineage>
</organism>
<feature type="compositionally biased region" description="Polar residues" evidence="8">
    <location>
        <begin position="464"/>
        <end position="488"/>
    </location>
</feature>
<dbReference type="Pfam" id="PF07744">
    <property type="entry name" value="SPOC"/>
    <property type="match status" value="1"/>
</dbReference>
<dbReference type="InterPro" id="IPR013083">
    <property type="entry name" value="Znf_RING/FYVE/PHD"/>
</dbReference>
<feature type="compositionally biased region" description="Polar residues" evidence="8">
    <location>
        <begin position="154"/>
        <end position="165"/>
    </location>
</feature>
<evidence type="ECO:0000256" key="6">
    <source>
        <dbReference type="ARBA" id="ARBA00022833"/>
    </source>
</evidence>
<dbReference type="PROSITE" id="PS50016">
    <property type="entry name" value="ZF_PHD_2"/>
    <property type="match status" value="1"/>
</dbReference>
<dbReference type="GO" id="GO:0006368">
    <property type="term" value="P:transcription elongation by RNA polymerase II"/>
    <property type="evidence" value="ECO:0007669"/>
    <property type="project" value="TreeGrafter"/>
</dbReference>
<dbReference type="AlphaFoldDB" id="A0A1L7X4H8"/>
<dbReference type="InterPro" id="IPR012921">
    <property type="entry name" value="SPOC_C"/>
</dbReference>
<dbReference type="PROSITE" id="PS01359">
    <property type="entry name" value="ZF_PHD_1"/>
    <property type="match status" value="1"/>
</dbReference>
<comment type="function">
    <text evidence="1">Negative regulator of transcription elongation.</text>
</comment>
<dbReference type="InterPro" id="IPR011011">
    <property type="entry name" value="Znf_FYVE_PHD"/>
</dbReference>
<dbReference type="GO" id="GO:0031564">
    <property type="term" value="P:transcription antitermination"/>
    <property type="evidence" value="ECO:0007669"/>
    <property type="project" value="TreeGrafter"/>
</dbReference>
<feature type="region of interest" description="Disordered" evidence="8">
    <location>
        <begin position="680"/>
        <end position="742"/>
    </location>
</feature>
<dbReference type="Pfam" id="PF23257">
    <property type="entry name" value="DUF7071"/>
    <property type="match status" value="1"/>
</dbReference>
<dbReference type="CDD" id="cd21538">
    <property type="entry name" value="SPOC_TFIIS"/>
    <property type="match status" value="1"/>
</dbReference>
<keyword evidence="4" id="KW-0479">Metal-binding</keyword>
<dbReference type="GO" id="GO:0000977">
    <property type="term" value="F:RNA polymerase II transcription regulatory region sequence-specific DNA binding"/>
    <property type="evidence" value="ECO:0007669"/>
    <property type="project" value="TreeGrafter"/>
</dbReference>
<dbReference type="GO" id="GO:0006362">
    <property type="term" value="P:transcription elongation by RNA polymerase I"/>
    <property type="evidence" value="ECO:0007669"/>
    <property type="project" value="TreeGrafter"/>
</dbReference>
<dbReference type="GO" id="GO:0008270">
    <property type="term" value="F:zinc ion binding"/>
    <property type="evidence" value="ECO:0007669"/>
    <property type="project" value="UniProtKB-KW"/>
</dbReference>
<evidence type="ECO:0000259" key="9">
    <source>
        <dbReference type="PROSITE" id="PS50016"/>
    </source>
</evidence>
<dbReference type="SUPFAM" id="SSF46942">
    <property type="entry name" value="Elongation factor TFIIS domain 2"/>
    <property type="match status" value="1"/>
</dbReference>
<proteinExistence type="inferred from homology"/>
<dbReference type="PANTHER" id="PTHR11477:SF11">
    <property type="entry name" value="TRANSCRIPTION FACTOR BYE1"/>
    <property type="match status" value="1"/>
</dbReference>
<dbReference type="InterPro" id="IPR019787">
    <property type="entry name" value="Znf_PHD-finger"/>
</dbReference>
<keyword evidence="5 7" id="KW-0863">Zinc-finger</keyword>
<feature type="region of interest" description="Disordered" evidence="8">
    <location>
        <begin position="1"/>
        <end position="38"/>
    </location>
</feature>
<feature type="domain" description="PHD-type" evidence="9">
    <location>
        <begin position="47"/>
        <end position="101"/>
    </location>
</feature>
<dbReference type="Proteomes" id="UP000184330">
    <property type="component" value="Unassembled WGS sequence"/>
</dbReference>
<evidence type="ECO:0000256" key="2">
    <source>
        <dbReference type="ARBA" id="ARBA00011050"/>
    </source>
</evidence>
<dbReference type="Gene3D" id="3.30.40.10">
    <property type="entry name" value="Zinc/RING finger domain, C3HC4 (zinc finger)"/>
    <property type="match status" value="1"/>
</dbReference>
<feature type="compositionally biased region" description="Basic and acidic residues" evidence="8">
    <location>
        <begin position="190"/>
        <end position="205"/>
    </location>
</feature>
<dbReference type="OrthoDB" id="79252at2759"/>
<feature type="compositionally biased region" description="Basic and acidic residues" evidence="8">
    <location>
        <begin position="171"/>
        <end position="180"/>
    </location>
</feature>
<dbReference type="InterPro" id="IPR036575">
    <property type="entry name" value="TFIIS_cen_dom_sf"/>
</dbReference>
<evidence type="ECO:0000313" key="12">
    <source>
        <dbReference type="Proteomes" id="UP000184330"/>
    </source>
</evidence>
<dbReference type="PROSITE" id="PS51321">
    <property type="entry name" value="TFIIS_CENTRAL"/>
    <property type="match status" value="1"/>
</dbReference>
<feature type="region of interest" description="Disordered" evidence="8">
    <location>
        <begin position="126"/>
        <end position="227"/>
    </location>
</feature>
<feature type="region of interest" description="Disordered" evidence="8">
    <location>
        <begin position="377"/>
        <end position="520"/>
    </location>
</feature>
<dbReference type="GO" id="GO:0031440">
    <property type="term" value="P:regulation of mRNA 3'-end processing"/>
    <property type="evidence" value="ECO:0007669"/>
    <property type="project" value="TreeGrafter"/>
</dbReference>
<feature type="compositionally biased region" description="Basic and acidic residues" evidence="8">
    <location>
        <begin position="126"/>
        <end position="135"/>
    </location>
</feature>
<dbReference type="EMBL" id="FJOG01000015">
    <property type="protein sequence ID" value="CZR59912.1"/>
    <property type="molecule type" value="Genomic_DNA"/>
</dbReference>
<keyword evidence="12" id="KW-1185">Reference proteome</keyword>
<reference evidence="11 12" key="1">
    <citation type="submission" date="2016-03" db="EMBL/GenBank/DDBJ databases">
        <authorList>
            <person name="Ploux O."/>
        </authorList>
    </citation>
    <scope>NUCLEOTIDE SEQUENCE [LARGE SCALE GENOMIC DNA]</scope>
    <source>
        <strain evidence="11 12">UAMH 11012</strain>
    </source>
</reference>
<name>A0A1L7X4H8_9HELO</name>
<dbReference type="SUPFAM" id="SSF57903">
    <property type="entry name" value="FYVE/PHD zinc finger"/>
    <property type="match status" value="1"/>
</dbReference>
<dbReference type="InterPro" id="IPR001965">
    <property type="entry name" value="Znf_PHD"/>
</dbReference>
<evidence type="ECO:0000313" key="11">
    <source>
        <dbReference type="EMBL" id="CZR59912.1"/>
    </source>
</evidence>
<comment type="similarity">
    <text evidence="2">Belongs to the BYE1 family.</text>
</comment>
<sequence length="824" mass="91541">MADEPRRSVRATKGQHTKMDLDQATPEPKKKSTKKAKKVEVEEEAEIIRCVCGARESPDGDDEPWIACDNCNVWQHNVCVGVPTYDEDIPKNYLCEECNPAFHKELLEALNNGVHLWEKRRKAYEKMKADEEKESKKKGKKKGKRTSDPKSEISHTTNGKAKSPSTPVPAEPKKEKKDVATKSSAAKRKVRDDSQDKESTKEPHSKARKVSAAHTVHTAPRQDTPASDLPVKIQDLETSRQGVATLILKNLRQAVSSAIKQGIYTLRENDTVDAKAERLAIEIENAIHEADKAAYKNQSRAIGFNLKHNQELCNGLLSRSLTPQQLAVMSSDDMANKELKRETAEMKARSDKQSIMVSDDGPRVRRTHKGEEVIEGDNFAVANDNTMSTSRRRSTLDPNAEMAGRSRENSPGNQVELPDDIDSYPSRDDIRSQVTPKQPLNIETKAGLPTRKPSGQADFDINKVFSNVPSQSPVTSHHPRTQSMSNAPPANGPGVDPEIDRMLQDDDGNESPPYSPAEYNSDPEIVWRGIVVMDSIARFPAVSKHVAGVDISRTLAWSDVLQKELKVAGRIDREKANEYLCSLRYSPPTDVVVVNVTPTGEEASLGFNELYEYFQGKNRYGVLANKGIGNIRDTYLVPVPPSPASLPDFIVNLEGHKIPEERSEPMVVIALVIRNDTPTEMGRSFDGTGEAQSPSLMGHPQRQMSLGGAGPSMSPIAPQGPGTFATPPIPQQQFPSNDAQRKYEDEQRRLAEQREGEANALRILGAYAEAPTVAFLMPQAYQMREIEWEIIRKILEDDEKARSDLAHLSQVLEVRMSQDPRAQR</sequence>
<evidence type="ECO:0000256" key="7">
    <source>
        <dbReference type="PROSITE-ProRule" id="PRU00146"/>
    </source>
</evidence>
<dbReference type="InterPro" id="IPR055499">
    <property type="entry name" value="DUF7071"/>
</dbReference>
<dbReference type="SMART" id="SM00510">
    <property type="entry name" value="TFS2M"/>
    <property type="match status" value="1"/>
</dbReference>
<dbReference type="GO" id="GO:0001139">
    <property type="term" value="F:RNA polymerase II complex recruiting activity"/>
    <property type="evidence" value="ECO:0007669"/>
    <property type="project" value="TreeGrafter"/>
</dbReference>
<dbReference type="InterPro" id="IPR003618">
    <property type="entry name" value="TFIIS_cen_dom"/>
</dbReference>
<dbReference type="STRING" id="576137.A0A1L7X4H8"/>